<dbReference type="AlphaFoldDB" id="A0AA96JY05"/>
<dbReference type="GO" id="GO:0005886">
    <property type="term" value="C:plasma membrane"/>
    <property type="evidence" value="ECO:0007669"/>
    <property type="project" value="UniProtKB-SubCell"/>
</dbReference>
<proteinExistence type="inferred from homology"/>
<accession>A0AA96JY05</accession>
<name>A0AA96JY05_9BACT</name>
<feature type="transmembrane region" description="Helical" evidence="7">
    <location>
        <begin position="445"/>
        <end position="466"/>
    </location>
</feature>
<keyword evidence="6 7" id="KW-0472">Membrane</keyword>
<comment type="similarity">
    <text evidence="2">Belongs to the polysaccharide synthase family.</text>
</comment>
<dbReference type="PANTHER" id="PTHR30250:SF10">
    <property type="entry name" value="LIPOPOLYSACCHARIDE BIOSYNTHESIS PROTEIN WZXC"/>
    <property type="match status" value="1"/>
</dbReference>
<feature type="transmembrane region" description="Helical" evidence="7">
    <location>
        <begin position="81"/>
        <end position="104"/>
    </location>
</feature>
<gene>
    <name evidence="8" type="ORF">PQG83_09585</name>
</gene>
<keyword evidence="5 7" id="KW-1133">Transmembrane helix</keyword>
<dbReference type="Pfam" id="PF13440">
    <property type="entry name" value="Polysacc_synt_3"/>
    <property type="match status" value="1"/>
</dbReference>
<feature type="transmembrane region" description="Helical" evidence="7">
    <location>
        <begin position="329"/>
        <end position="354"/>
    </location>
</feature>
<dbReference type="PANTHER" id="PTHR30250">
    <property type="entry name" value="PST FAMILY PREDICTED COLANIC ACID TRANSPORTER"/>
    <property type="match status" value="1"/>
</dbReference>
<dbReference type="Proteomes" id="UP001302494">
    <property type="component" value="Chromosome"/>
</dbReference>
<protein>
    <submittedName>
        <fullName evidence="8">Lipopolysaccharide biosynthesis protein</fullName>
    </submittedName>
</protein>
<evidence type="ECO:0000256" key="5">
    <source>
        <dbReference type="ARBA" id="ARBA00022989"/>
    </source>
</evidence>
<keyword evidence="4 7" id="KW-0812">Transmembrane</keyword>
<feature type="transmembrane region" description="Helical" evidence="7">
    <location>
        <begin position="412"/>
        <end position="433"/>
    </location>
</feature>
<dbReference type="EMBL" id="CP116968">
    <property type="protein sequence ID" value="WNM63988.1"/>
    <property type="molecule type" value="Genomic_DNA"/>
</dbReference>
<feature type="transmembrane region" description="Helical" evidence="7">
    <location>
        <begin position="385"/>
        <end position="405"/>
    </location>
</feature>
<evidence type="ECO:0000256" key="1">
    <source>
        <dbReference type="ARBA" id="ARBA00004651"/>
    </source>
</evidence>
<dbReference type="CDD" id="cd13127">
    <property type="entry name" value="MATE_tuaB_like"/>
    <property type="match status" value="1"/>
</dbReference>
<organism evidence="8 9">
    <name type="scientific">Candidatus Nitrospira neomarina</name>
    <dbReference type="NCBI Taxonomy" id="3020899"/>
    <lineage>
        <taxon>Bacteria</taxon>
        <taxon>Pseudomonadati</taxon>
        <taxon>Nitrospirota</taxon>
        <taxon>Nitrospiria</taxon>
        <taxon>Nitrospirales</taxon>
        <taxon>Nitrospiraceae</taxon>
        <taxon>Nitrospira</taxon>
    </lineage>
</organism>
<dbReference type="InterPro" id="IPR050833">
    <property type="entry name" value="Poly_Biosynth_Transport"/>
</dbReference>
<keyword evidence="3" id="KW-1003">Cell membrane</keyword>
<reference evidence="8 9" key="1">
    <citation type="submission" date="2023-01" db="EMBL/GenBank/DDBJ databases">
        <title>Cultivation and genomic characterization of new, ubiquitous marine nitrite-oxidizing bacteria from the Nitrospirales.</title>
        <authorList>
            <person name="Mueller A.J."/>
            <person name="Daebeler A."/>
            <person name="Herbold C.W."/>
            <person name="Kirkegaard R.H."/>
            <person name="Daims H."/>
        </authorList>
    </citation>
    <scope>NUCLEOTIDE SEQUENCE [LARGE SCALE GENOMIC DNA]</scope>
    <source>
        <strain evidence="8 9">DK</strain>
    </source>
</reference>
<evidence type="ECO:0000256" key="7">
    <source>
        <dbReference type="SAM" id="Phobius"/>
    </source>
</evidence>
<evidence type="ECO:0000256" key="3">
    <source>
        <dbReference type="ARBA" id="ARBA00022475"/>
    </source>
</evidence>
<evidence type="ECO:0000256" key="2">
    <source>
        <dbReference type="ARBA" id="ARBA00007430"/>
    </source>
</evidence>
<feature type="transmembrane region" description="Helical" evidence="7">
    <location>
        <begin position="12"/>
        <end position="37"/>
    </location>
</feature>
<feature type="transmembrane region" description="Helical" evidence="7">
    <location>
        <begin position="286"/>
        <end position="309"/>
    </location>
</feature>
<dbReference type="KEGG" id="nneo:PQG83_09585"/>
<evidence type="ECO:0000256" key="6">
    <source>
        <dbReference type="ARBA" id="ARBA00023136"/>
    </source>
</evidence>
<evidence type="ECO:0000313" key="8">
    <source>
        <dbReference type="EMBL" id="WNM63988.1"/>
    </source>
</evidence>
<evidence type="ECO:0000256" key="4">
    <source>
        <dbReference type="ARBA" id="ARBA00022692"/>
    </source>
</evidence>
<keyword evidence="9" id="KW-1185">Reference proteome</keyword>
<feature type="transmembrane region" description="Helical" evidence="7">
    <location>
        <begin position="116"/>
        <end position="137"/>
    </location>
</feature>
<feature type="transmembrane region" description="Helical" evidence="7">
    <location>
        <begin position="361"/>
        <end position="379"/>
    </location>
</feature>
<dbReference type="RefSeq" id="WP_312748831.1">
    <property type="nucleotide sequence ID" value="NZ_CP116968.1"/>
</dbReference>
<feature type="transmembrane region" description="Helical" evidence="7">
    <location>
        <begin position="43"/>
        <end position="69"/>
    </location>
</feature>
<comment type="subcellular location">
    <subcellularLocation>
        <location evidence="1">Cell membrane</location>
        <topology evidence="1">Multi-pass membrane protein</topology>
    </subcellularLocation>
</comment>
<evidence type="ECO:0000313" key="9">
    <source>
        <dbReference type="Proteomes" id="UP001302494"/>
    </source>
</evidence>
<sequence length="504" mass="54973">MKESLEGRTKRGVAWSGVTTLCGQVLTFGLGVALARLLSPADFGVLAALIIFLEISSSIVSSGFVAALIQFPSIRKEHYATVWLVQLVLGSLVYFGLIVLSPFIAEFFRNELIGDVLKVLALYMFILPFISIPTAILRKAINFKASGLATLFQQLVSGGVSVTCAYVGFGVWSLVGGRLAGHLTNAIYLVNVSKWVPSWHFSLGALRDLIPYTGKMTLVNVLNDIAKNVDYVLVGRLLGAGQLGLYERAYTLMTLPLDKISNSINLVLFSAFSEAQHNIGQLQKGFLKATCVTSWFCAPVVVGLFWVAPELVTVLYGEKWIGTVAPLRIMSFAGLLLSLDSIAVSLITAMGFVGFELKRQAIYFVIMFVGVMIGSYWGLIGVATAVLVGAGIFLILLLILVRQLVKVQFVDYAIVLMPSLLGCAVMSVCLGIGRILLQNFVGTNMFTVLFTMIVVGGLSYFVYFLAMGNKPRTDVVVEVHREITHYVRSTYVWLRVTILGRIMG</sequence>